<evidence type="ECO:0000313" key="1">
    <source>
        <dbReference type="EMBL" id="DAF99382.1"/>
    </source>
</evidence>
<accession>A0A8S5UYF9</accession>
<dbReference type="EMBL" id="BK016165">
    <property type="protein sequence ID" value="DAF99382.1"/>
    <property type="molecule type" value="Genomic_DNA"/>
</dbReference>
<reference evidence="1" key="1">
    <citation type="journal article" date="2021" name="Proc. Natl. Acad. Sci. U.S.A.">
        <title>A Catalog of Tens of Thousands of Viruses from Human Metagenomes Reveals Hidden Associations with Chronic Diseases.</title>
        <authorList>
            <person name="Tisza M.J."/>
            <person name="Buck C.B."/>
        </authorList>
    </citation>
    <scope>NUCLEOTIDE SEQUENCE</scope>
    <source>
        <strain evidence="1">CtjKY6</strain>
    </source>
</reference>
<organism evidence="1">
    <name type="scientific">Siphoviridae sp. ctjKY6</name>
    <dbReference type="NCBI Taxonomy" id="2825631"/>
    <lineage>
        <taxon>Viruses</taxon>
        <taxon>Duplodnaviria</taxon>
        <taxon>Heunggongvirae</taxon>
        <taxon>Uroviricota</taxon>
        <taxon>Caudoviricetes</taxon>
    </lineage>
</organism>
<sequence length="467" mass="52300">MSYSVPGGTKGYPVMTLTDRFFKPADVSTTWTNKHPVSGVYEFRGDVRTFTSNYSTNTVTVDDLCYKLKQVKVVPTQYNNFRNVVVELFKLCDYDKVYVDGFIKSDQYNPIIMAPGGSFNVWDYLNTLCAVHNVYMLRQNSNLLFLRDNNFLKEHMNNVTGMSYSVDLAQSTKTVKTTYRPMRYAYNEYLPLSKESKDTIIQVDARKTVEQTITLDAYVIEAMTPWVTQCKDYIPAKDTSGLEYTAYCVAGNDGLPITASQWLGQGGSLSVRLDPKNHNQIIVTVRGMVTSDYSPFRIAASSGPSNYYNSLRFRGTGLVMGPEDTYVTHTGSSTLGSDEEQINNPLINTPSLAIDNSLRAVWEKSGSIPTITLTSPNLDSRTPSTTGNDLFLTAGSAFDYGGDRFMTTHADMNNQEITVTATSRFTCDEFSNTIDTGVSLADYEAKIPKTIYNVFQFNQPHKEYKPE</sequence>
<proteinExistence type="predicted"/>
<name>A0A8S5UYF9_9CAUD</name>
<protein>
    <submittedName>
        <fullName evidence="1">Tail protein</fullName>
    </submittedName>
</protein>